<evidence type="ECO:0000256" key="4">
    <source>
        <dbReference type="ARBA" id="ARBA00022898"/>
    </source>
</evidence>
<dbReference type="InterPro" id="IPR043131">
    <property type="entry name" value="BCAT-like_N"/>
</dbReference>
<comment type="similarity">
    <text evidence="2">Belongs to the class-IV pyridoxal-phosphate-dependent aminotransferase family.</text>
</comment>
<gene>
    <name evidence="10" type="ORF">SFMTTN_2922</name>
</gene>
<protein>
    <recommendedName>
        <fullName evidence="8">aminodeoxychorismate lyase</fullName>
        <ecNumber evidence="8">4.1.3.38</ecNumber>
    </recommendedName>
</protein>
<dbReference type="InterPro" id="IPR036038">
    <property type="entry name" value="Aminotransferase-like"/>
</dbReference>
<evidence type="ECO:0000256" key="5">
    <source>
        <dbReference type="ARBA" id="ARBA00022909"/>
    </source>
</evidence>
<evidence type="ECO:0000313" key="11">
    <source>
        <dbReference type="Proteomes" id="UP000286806"/>
    </source>
</evidence>
<evidence type="ECO:0000256" key="6">
    <source>
        <dbReference type="ARBA" id="ARBA00023239"/>
    </source>
</evidence>
<dbReference type="SUPFAM" id="SSF56752">
    <property type="entry name" value="D-aminoacid aminotransferase-like PLP-dependent enzymes"/>
    <property type="match status" value="1"/>
</dbReference>
<keyword evidence="6 10" id="KW-0456">Lyase</keyword>
<reference evidence="10 11" key="1">
    <citation type="journal article" date="2019" name="Front. Microbiol.">
        <title>Genomes of Neutrophilic Sulfur-Oxidizing Chemolithoautotrophs Representing 9 Proteobacterial Species From 8 Genera.</title>
        <authorList>
            <person name="Watanabe T."/>
            <person name="Kojima H."/>
            <person name="Umezawa K."/>
            <person name="Hori C."/>
            <person name="Takasuka T.E."/>
            <person name="Kato Y."/>
            <person name="Fukui M."/>
        </authorList>
    </citation>
    <scope>NUCLEOTIDE SEQUENCE [LARGE SCALE GENOMIC DNA]</scope>
    <source>
        <strain evidence="10 11">TTN</strain>
    </source>
</reference>
<dbReference type="GO" id="GO:0008153">
    <property type="term" value="P:4-aminobenzoate biosynthetic process"/>
    <property type="evidence" value="ECO:0007669"/>
    <property type="project" value="TreeGrafter"/>
</dbReference>
<dbReference type="NCBIfam" id="TIGR03461">
    <property type="entry name" value="pabC_Proteo"/>
    <property type="match status" value="1"/>
</dbReference>
<dbReference type="Gene3D" id="3.20.10.10">
    <property type="entry name" value="D-amino Acid Aminotransferase, subunit A, domain 2"/>
    <property type="match status" value="1"/>
</dbReference>
<accession>A0A401K0F1</accession>
<keyword evidence="5" id="KW-0289">Folate biosynthesis</keyword>
<dbReference type="PANTHER" id="PTHR42743:SF2">
    <property type="entry name" value="AMINODEOXYCHORISMATE LYASE"/>
    <property type="match status" value="1"/>
</dbReference>
<dbReference type="PANTHER" id="PTHR42743">
    <property type="entry name" value="AMINO-ACID AMINOTRANSFERASE"/>
    <property type="match status" value="1"/>
</dbReference>
<sequence>MILVNGVETGMLDALDRGLAYGDGIFRTLLLRDGRAVAWARQYAKIVADCGRLDLPVPALAALEADLACIAADTRDCVVKIIVTRGSGVRGYAVAADLIESRTIAISSPMPIYPRDHVEHGIVARVCDLRLARQPALAGIKHLNRLENVLARREWNDTQIAEGILLDAANKVIGGTMSNLFMVRGNTLLTPDLSACGICGVTRERILAAGSRLDLKTEIGEFELKDLYSADAVMLCNSVIGVWQIRTLANRHWQPHSYVRMIRTLLEQDFD</sequence>
<dbReference type="RefSeq" id="WP_124705864.1">
    <property type="nucleotide sequence ID" value="NZ_BGOW01000033.1"/>
</dbReference>
<dbReference type="GO" id="GO:0046656">
    <property type="term" value="P:folic acid biosynthetic process"/>
    <property type="evidence" value="ECO:0007669"/>
    <property type="project" value="UniProtKB-KW"/>
</dbReference>
<evidence type="ECO:0000256" key="9">
    <source>
        <dbReference type="ARBA" id="ARBA00049529"/>
    </source>
</evidence>
<comment type="cofactor">
    <cofactor evidence="1">
        <name>pyridoxal 5'-phosphate</name>
        <dbReference type="ChEBI" id="CHEBI:597326"/>
    </cofactor>
</comment>
<dbReference type="GO" id="GO:0005829">
    <property type="term" value="C:cytosol"/>
    <property type="evidence" value="ECO:0007669"/>
    <property type="project" value="TreeGrafter"/>
</dbReference>
<dbReference type="AlphaFoldDB" id="A0A401K0F1"/>
<dbReference type="FunFam" id="3.20.10.10:FF:000002">
    <property type="entry name" value="D-alanine aminotransferase"/>
    <property type="match status" value="1"/>
</dbReference>
<dbReference type="EMBL" id="BGOW01000033">
    <property type="protein sequence ID" value="GCB02105.1"/>
    <property type="molecule type" value="Genomic_DNA"/>
</dbReference>
<keyword evidence="4" id="KW-0663">Pyridoxal phosphate</keyword>
<evidence type="ECO:0000256" key="7">
    <source>
        <dbReference type="ARBA" id="ARBA00035633"/>
    </source>
</evidence>
<evidence type="ECO:0000256" key="3">
    <source>
        <dbReference type="ARBA" id="ARBA00011738"/>
    </source>
</evidence>
<comment type="pathway">
    <text evidence="7">Cofactor biosynthesis; tetrahydrofolate biosynthesis; 4-aminobenzoate from chorismate: step 2/2.</text>
</comment>
<dbReference type="OrthoDB" id="9805628at2"/>
<comment type="subunit">
    <text evidence="3">Homodimer.</text>
</comment>
<evidence type="ECO:0000313" key="10">
    <source>
        <dbReference type="EMBL" id="GCB02105.1"/>
    </source>
</evidence>
<dbReference type="EC" id="4.1.3.38" evidence="8"/>
<dbReference type="Gene3D" id="3.30.470.10">
    <property type="match status" value="1"/>
</dbReference>
<dbReference type="InterPro" id="IPR017824">
    <property type="entry name" value="Aminodeoxychorismate_lyase_IV"/>
</dbReference>
<dbReference type="InterPro" id="IPR043132">
    <property type="entry name" value="BCAT-like_C"/>
</dbReference>
<dbReference type="Proteomes" id="UP000286806">
    <property type="component" value="Unassembled WGS sequence"/>
</dbReference>
<dbReference type="GO" id="GO:0008696">
    <property type="term" value="F:4-amino-4-deoxychorismate lyase activity"/>
    <property type="evidence" value="ECO:0007669"/>
    <property type="project" value="UniProtKB-EC"/>
</dbReference>
<dbReference type="Pfam" id="PF01063">
    <property type="entry name" value="Aminotran_4"/>
    <property type="match status" value="1"/>
</dbReference>
<evidence type="ECO:0000256" key="1">
    <source>
        <dbReference type="ARBA" id="ARBA00001933"/>
    </source>
</evidence>
<evidence type="ECO:0000256" key="2">
    <source>
        <dbReference type="ARBA" id="ARBA00009320"/>
    </source>
</evidence>
<dbReference type="InterPro" id="IPR050571">
    <property type="entry name" value="Class-IV_PLP-Dep_Aminotrnsfr"/>
</dbReference>
<dbReference type="GO" id="GO:0030170">
    <property type="term" value="F:pyridoxal phosphate binding"/>
    <property type="evidence" value="ECO:0007669"/>
    <property type="project" value="InterPro"/>
</dbReference>
<evidence type="ECO:0000256" key="8">
    <source>
        <dbReference type="ARBA" id="ARBA00035676"/>
    </source>
</evidence>
<name>A0A401K0F1_9PROT</name>
<organism evidence="10 11">
    <name type="scientific">Sulfuriferula multivorans</name>
    <dbReference type="NCBI Taxonomy" id="1559896"/>
    <lineage>
        <taxon>Bacteria</taxon>
        <taxon>Pseudomonadati</taxon>
        <taxon>Pseudomonadota</taxon>
        <taxon>Betaproteobacteria</taxon>
        <taxon>Nitrosomonadales</taxon>
        <taxon>Sulfuricellaceae</taxon>
        <taxon>Sulfuriferula</taxon>
    </lineage>
</organism>
<dbReference type="InterPro" id="IPR001544">
    <property type="entry name" value="Aminotrans_IV"/>
</dbReference>
<comment type="caution">
    <text evidence="10">The sequence shown here is derived from an EMBL/GenBank/DDBJ whole genome shotgun (WGS) entry which is preliminary data.</text>
</comment>
<comment type="catalytic activity">
    <reaction evidence="9">
        <text>4-amino-4-deoxychorismate = 4-aminobenzoate + pyruvate + H(+)</text>
        <dbReference type="Rhea" id="RHEA:16201"/>
        <dbReference type="ChEBI" id="CHEBI:15361"/>
        <dbReference type="ChEBI" id="CHEBI:15378"/>
        <dbReference type="ChEBI" id="CHEBI:17836"/>
        <dbReference type="ChEBI" id="CHEBI:58406"/>
        <dbReference type="EC" id="4.1.3.38"/>
    </reaction>
</comment>
<keyword evidence="11" id="KW-1185">Reference proteome</keyword>
<proteinExistence type="inferred from homology"/>
<dbReference type="NCBIfam" id="NF004761">
    <property type="entry name" value="PRK06092.1"/>
    <property type="match status" value="1"/>
</dbReference>